<sequence length="246" mass="27278">LERVLGGGRDIALVLLPLLNDLRAVRGSALLSEGTLLLLNLKSDKQAQPRAASPGEPQIGIEQWCRRLRAQLQTGMIGWIRGERVEQNLAAIAGVAEKLEQSASRQPVFQLWWVIGAMIEALREGGLESGVSVKRLLGLADREMRRLYQLGETRYCQSPPVDLLNNLLYYVGRSTSNGVRVSAVRTSFRLAELLPVDESIEQERESLSAPNVKLMQTVAVAIREDLAKVKEVLEQFVRRGVSQGEE</sequence>
<gene>
    <name evidence="2" type="ORF">B1A_17711</name>
</gene>
<organism evidence="2">
    <name type="scientific">mine drainage metagenome</name>
    <dbReference type="NCBI Taxonomy" id="410659"/>
    <lineage>
        <taxon>unclassified sequences</taxon>
        <taxon>metagenomes</taxon>
        <taxon>ecological metagenomes</taxon>
    </lineage>
</organism>
<protein>
    <submittedName>
        <fullName evidence="2">ChpA</fullName>
    </submittedName>
</protein>
<feature type="domain" description="Scaffold protein FimL second" evidence="1">
    <location>
        <begin position="63"/>
        <end position="199"/>
    </location>
</feature>
<dbReference type="InterPro" id="IPR058661">
    <property type="entry name" value="FimL_2nd"/>
</dbReference>
<feature type="non-terminal residue" evidence="2">
    <location>
        <position position="1"/>
    </location>
</feature>
<dbReference type="EMBL" id="AUZX01013035">
    <property type="protein sequence ID" value="EQD37247.1"/>
    <property type="molecule type" value="Genomic_DNA"/>
</dbReference>
<comment type="caution">
    <text evidence="2">The sequence shown here is derived from an EMBL/GenBank/DDBJ whole genome shotgun (WGS) entry which is preliminary data.</text>
</comment>
<dbReference type="Pfam" id="PF26379">
    <property type="entry name" value="FimL_2nd"/>
    <property type="match status" value="1"/>
</dbReference>
<reference evidence="2" key="2">
    <citation type="journal article" date="2014" name="ISME J.">
        <title>Microbial stratification in low pH oxic and suboxic macroscopic growths along an acid mine drainage.</title>
        <authorList>
            <person name="Mendez-Garcia C."/>
            <person name="Mesa V."/>
            <person name="Sprenger R.R."/>
            <person name="Richter M."/>
            <person name="Diez M.S."/>
            <person name="Solano J."/>
            <person name="Bargiela R."/>
            <person name="Golyshina O.V."/>
            <person name="Manteca A."/>
            <person name="Ramos J.L."/>
            <person name="Gallego J.R."/>
            <person name="Llorente I."/>
            <person name="Martins Dos Santos V.A."/>
            <person name="Jensen O.N."/>
            <person name="Pelaez A.I."/>
            <person name="Sanchez J."/>
            <person name="Ferrer M."/>
        </authorList>
    </citation>
    <scope>NUCLEOTIDE SEQUENCE</scope>
</reference>
<evidence type="ECO:0000259" key="1">
    <source>
        <dbReference type="Pfam" id="PF26379"/>
    </source>
</evidence>
<proteinExistence type="predicted"/>
<evidence type="ECO:0000313" key="2">
    <source>
        <dbReference type="EMBL" id="EQD37247.1"/>
    </source>
</evidence>
<accession>T0YZ80</accession>
<feature type="non-terminal residue" evidence="2">
    <location>
        <position position="246"/>
    </location>
</feature>
<name>T0YZ80_9ZZZZ</name>
<reference evidence="2" key="1">
    <citation type="submission" date="2013-08" db="EMBL/GenBank/DDBJ databases">
        <authorList>
            <person name="Mendez C."/>
            <person name="Richter M."/>
            <person name="Ferrer M."/>
            <person name="Sanchez J."/>
        </authorList>
    </citation>
    <scope>NUCLEOTIDE SEQUENCE</scope>
</reference>
<dbReference type="AlphaFoldDB" id="T0YZ80"/>